<name>A0A6M8J0I0_9ACTN</name>
<evidence type="ECO:0000313" key="2">
    <source>
        <dbReference type="EMBL" id="QKF07480.1"/>
    </source>
</evidence>
<dbReference type="AlphaFoldDB" id="A0A6M8J0I0"/>
<dbReference type="SUPFAM" id="SSF53335">
    <property type="entry name" value="S-adenosyl-L-methionine-dependent methyltransferases"/>
    <property type="match status" value="1"/>
</dbReference>
<dbReference type="GO" id="GO:0032259">
    <property type="term" value="P:methylation"/>
    <property type="evidence" value="ECO:0007669"/>
    <property type="project" value="UniProtKB-KW"/>
</dbReference>
<dbReference type="CDD" id="cd02440">
    <property type="entry name" value="AdoMet_MTases"/>
    <property type="match status" value="1"/>
</dbReference>
<keyword evidence="3" id="KW-1185">Reference proteome</keyword>
<proteinExistence type="predicted"/>
<dbReference type="Gene3D" id="3.40.50.150">
    <property type="entry name" value="Vaccinia Virus protein VP39"/>
    <property type="match status" value="1"/>
</dbReference>
<evidence type="ECO:0000259" key="1">
    <source>
        <dbReference type="Pfam" id="PF13847"/>
    </source>
</evidence>
<dbReference type="RefSeq" id="WP_173164625.1">
    <property type="nucleotide sequence ID" value="NZ_CP053716.1"/>
</dbReference>
<accession>A0A6M8J0I0</accession>
<feature type="domain" description="Methyltransferase" evidence="1">
    <location>
        <begin position="39"/>
        <end position="158"/>
    </location>
</feature>
<organism evidence="2 3">
    <name type="scientific">Berryella wangjianweii</name>
    <dbReference type="NCBI Taxonomy" id="2734634"/>
    <lineage>
        <taxon>Bacteria</taxon>
        <taxon>Bacillati</taxon>
        <taxon>Actinomycetota</taxon>
        <taxon>Coriobacteriia</taxon>
        <taxon>Eggerthellales</taxon>
        <taxon>Eggerthellaceae</taxon>
        <taxon>Berryella</taxon>
    </lineage>
</organism>
<dbReference type="GO" id="GO:0008168">
    <property type="term" value="F:methyltransferase activity"/>
    <property type="evidence" value="ECO:0007669"/>
    <property type="project" value="UniProtKB-KW"/>
</dbReference>
<keyword evidence="2" id="KW-0489">Methyltransferase</keyword>
<dbReference type="Proteomes" id="UP000503297">
    <property type="component" value="Chromosome"/>
</dbReference>
<keyword evidence="2" id="KW-0808">Transferase</keyword>
<dbReference type="Pfam" id="PF13847">
    <property type="entry name" value="Methyltransf_31"/>
    <property type="match status" value="1"/>
</dbReference>
<dbReference type="KEGG" id="bwa:HLV38_04610"/>
<gene>
    <name evidence="2" type="ORF">HLV38_04610</name>
</gene>
<reference evidence="3" key="1">
    <citation type="submission" date="2020-05" db="EMBL/GenBank/DDBJ databases">
        <title>Novel species in genus Nocardioides.</title>
        <authorList>
            <person name="Zhang G."/>
        </authorList>
    </citation>
    <scope>NUCLEOTIDE SEQUENCE [LARGE SCALE GENOMIC DNA]</scope>
    <source>
        <strain evidence="3">zg-1050</strain>
    </source>
</reference>
<protein>
    <submittedName>
        <fullName evidence="2">Class I SAM-dependent methyltransferase</fullName>
    </submittedName>
</protein>
<sequence length="237" mass="24566">MNVGDELNLSTLSEYYEALPQTDAAMAACRMPFPAGFQGKRVLDVNCRRGKGVLGIADRVAPGGTVLGTDPLAQNVEAARKAADEAGARGTIEPGAASFVQAVPENLAEAGVAEASFDCVFCNCSLNLMYGIDAALGEMGRALVPGGTLVLDAVVALQPRDWEVLGPARVIGNAVQAAPYQGDLREALEAAGFSEVTMERGEALDHRAAAPGGVAAPVVDAFEDVDFVRCMVTARKA</sequence>
<dbReference type="InterPro" id="IPR025714">
    <property type="entry name" value="Methyltranfer_dom"/>
</dbReference>
<evidence type="ECO:0000313" key="3">
    <source>
        <dbReference type="Proteomes" id="UP000503297"/>
    </source>
</evidence>
<dbReference type="EMBL" id="CP053716">
    <property type="protein sequence ID" value="QKF07480.1"/>
    <property type="molecule type" value="Genomic_DNA"/>
</dbReference>
<dbReference type="InterPro" id="IPR029063">
    <property type="entry name" value="SAM-dependent_MTases_sf"/>
</dbReference>